<gene>
    <name evidence="2" type="ORF">C7M84_011760</name>
</gene>
<dbReference type="Proteomes" id="UP000283509">
    <property type="component" value="Unassembled WGS sequence"/>
</dbReference>
<keyword evidence="3" id="KW-1185">Reference proteome</keyword>
<feature type="chain" id="PRO_5018700238" evidence="1">
    <location>
        <begin position="21"/>
        <end position="145"/>
    </location>
</feature>
<dbReference type="OrthoDB" id="10424704at2759"/>
<feature type="signal peptide" evidence="1">
    <location>
        <begin position="1"/>
        <end position="20"/>
    </location>
</feature>
<reference evidence="2 3" key="2">
    <citation type="submission" date="2019-01" db="EMBL/GenBank/DDBJ databases">
        <title>The decoding of complex shrimp genome reveals the adaptation for benthos swimmer, frequently molting mechanism and breeding impact on genome.</title>
        <authorList>
            <person name="Sun Y."/>
            <person name="Gao Y."/>
            <person name="Yu Y."/>
        </authorList>
    </citation>
    <scope>NUCLEOTIDE SEQUENCE [LARGE SCALE GENOMIC DNA]</scope>
    <source>
        <tissue evidence="2">Muscle</tissue>
    </source>
</reference>
<evidence type="ECO:0000313" key="3">
    <source>
        <dbReference type="Proteomes" id="UP000283509"/>
    </source>
</evidence>
<keyword evidence="1" id="KW-0732">Signal</keyword>
<reference evidence="2 3" key="1">
    <citation type="submission" date="2018-04" db="EMBL/GenBank/DDBJ databases">
        <authorList>
            <person name="Zhang X."/>
            <person name="Yuan J."/>
            <person name="Li F."/>
            <person name="Xiang J."/>
        </authorList>
    </citation>
    <scope>NUCLEOTIDE SEQUENCE [LARGE SCALE GENOMIC DNA]</scope>
    <source>
        <tissue evidence="2">Muscle</tissue>
    </source>
</reference>
<dbReference type="EMBL" id="QCYY01002486">
    <property type="protein sequence ID" value="ROT69982.1"/>
    <property type="molecule type" value="Genomic_DNA"/>
</dbReference>
<proteinExistence type="predicted"/>
<name>A0A3R7Q6R9_PENVA</name>
<dbReference type="AlphaFoldDB" id="A0A3R7Q6R9"/>
<accession>A0A3R7Q6R9</accession>
<sequence>MASLLRCVLLLHLIFLRADGYGYAVSGPPYCANDRGHLRRHQVSHLELFAFQPEFSFCQRVCLFLKEYGIGWKWVTLTVDMGLFPIAWYVDLITAAPLSVLEALLGKLCSHLDYGCSVLEKLPFLKAEAIAAYIVDLVRLCGCTG</sequence>
<evidence type="ECO:0000256" key="1">
    <source>
        <dbReference type="SAM" id="SignalP"/>
    </source>
</evidence>
<organism evidence="2 3">
    <name type="scientific">Penaeus vannamei</name>
    <name type="common">Whiteleg shrimp</name>
    <name type="synonym">Litopenaeus vannamei</name>
    <dbReference type="NCBI Taxonomy" id="6689"/>
    <lineage>
        <taxon>Eukaryota</taxon>
        <taxon>Metazoa</taxon>
        <taxon>Ecdysozoa</taxon>
        <taxon>Arthropoda</taxon>
        <taxon>Crustacea</taxon>
        <taxon>Multicrustacea</taxon>
        <taxon>Malacostraca</taxon>
        <taxon>Eumalacostraca</taxon>
        <taxon>Eucarida</taxon>
        <taxon>Decapoda</taxon>
        <taxon>Dendrobranchiata</taxon>
        <taxon>Penaeoidea</taxon>
        <taxon>Penaeidae</taxon>
        <taxon>Penaeus</taxon>
    </lineage>
</organism>
<evidence type="ECO:0000313" key="2">
    <source>
        <dbReference type="EMBL" id="ROT69982.1"/>
    </source>
</evidence>
<comment type="caution">
    <text evidence="2">The sequence shown here is derived from an EMBL/GenBank/DDBJ whole genome shotgun (WGS) entry which is preliminary data.</text>
</comment>
<protein>
    <submittedName>
        <fullName evidence="2">Uncharacterized protein</fullName>
    </submittedName>
</protein>